<dbReference type="EMBL" id="BAEP01000075">
    <property type="protein sequence ID" value="GAC26077.1"/>
    <property type="molecule type" value="Genomic_DNA"/>
</dbReference>
<proteinExistence type="predicted"/>
<evidence type="ECO:0000313" key="1">
    <source>
        <dbReference type="EMBL" id="GAC26077.1"/>
    </source>
</evidence>
<dbReference type="RefSeq" id="WP_006994228.1">
    <property type="nucleotide sequence ID" value="NZ_BAEP01000075.1"/>
</dbReference>
<dbReference type="Proteomes" id="UP000006263">
    <property type="component" value="Unassembled WGS sequence"/>
</dbReference>
<sequence>MQLLYMQARYYDPVIGRFYLNDPVDIIGHVERDNPTRGLWQYIYATTIPTRILILVMEI</sequence>
<comment type="caution">
    <text evidence="1">The sequence shown here is derived from an EMBL/GenBank/DDBJ whole genome shotgun (WGS) entry which is preliminary data.</text>
</comment>
<dbReference type="AlphaFoldDB" id="K6Z6Q8"/>
<dbReference type="Gene3D" id="2.180.10.10">
    <property type="entry name" value="RHS repeat-associated core"/>
    <property type="match status" value="1"/>
</dbReference>
<dbReference type="OrthoDB" id="9815903at2"/>
<reference evidence="1 2" key="1">
    <citation type="journal article" date="2017" name="Antonie Van Leeuwenhoek">
        <title>Rhizobium rhizosphaerae sp. nov., a novel species isolated from rice rhizosphere.</title>
        <authorList>
            <person name="Zhao J.J."/>
            <person name="Zhang J."/>
            <person name="Zhang R.J."/>
            <person name="Zhang C.W."/>
            <person name="Yin H.Q."/>
            <person name="Zhang X.X."/>
        </authorList>
    </citation>
    <scope>NUCLEOTIDE SEQUENCE [LARGE SCALE GENOMIC DNA]</scope>
    <source>
        <strain evidence="1 2">KMM 241</strain>
    </source>
</reference>
<protein>
    <submittedName>
        <fullName evidence="1">Uncharacterized protein</fullName>
    </submittedName>
</protein>
<name>K6Z6Q8_9ALTE</name>
<evidence type="ECO:0000313" key="2">
    <source>
        <dbReference type="Proteomes" id="UP000006263"/>
    </source>
</evidence>
<accession>K6Z6Q8</accession>
<organism evidence="1 2">
    <name type="scientific">Paraglaciecola mesophila KMM 241</name>
    <dbReference type="NCBI Taxonomy" id="1128912"/>
    <lineage>
        <taxon>Bacteria</taxon>
        <taxon>Pseudomonadati</taxon>
        <taxon>Pseudomonadota</taxon>
        <taxon>Gammaproteobacteria</taxon>
        <taxon>Alteromonadales</taxon>
        <taxon>Alteromonadaceae</taxon>
        <taxon>Paraglaciecola</taxon>
    </lineage>
</organism>
<gene>
    <name evidence="1" type="ORF">GMES_3802</name>
</gene>